<dbReference type="EMBL" id="CAIJDP010000070">
    <property type="protein sequence ID" value="CAD0005173.1"/>
    <property type="molecule type" value="Genomic_DNA"/>
</dbReference>
<dbReference type="GO" id="GO:0005509">
    <property type="term" value="F:calcium ion binding"/>
    <property type="evidence" value="ECO:0007669"/>
    <property type="project" value="InterPro"/>
</dbReference>
<protein>
    <submittedName>
        <fullName evidence="2">FKBP-type peptidylprolyl isomerase</fullName>
    </submittedName>
</protein>
<dbReference type="InterPro" id="IPR028974">
    <property type="entry name" value="TSP_type-3_rpt"/>
</dbReference>
<sequence>MNKFKYFFILLITGVILVSCNKNDDDDDVKPVPLRDYTEQYNTDNTNIEEYLNTYYITVIDSPGSQEDQDVAISKITDPATQPSIMSYLNSASFPKLLTRNISLNGVAYKMYYLVLREGTGTSPMNTDAVLAAYKGEYMTRVEATTTAPIVPAHLTTTLFQEIKFPQAPLDLYGSVMGWSEIFPQFKTGTSAVQTDGTVKYENFGAGVLFIPSGLGYYTGNSRGSVVIPPYSPLIFSFKLYDLERMDHELGVVNGVSAYVGDGVFDYQEDINGDGYVYDYRNTTLYPNAPVNLDDTDGDGIPDFIDIDDDGDGYRTIVEIAKPTAEVGGSFGPSRYYPFEAFKIVDDPMTPNVNESLNSEPKGIPRRPTGVLTNPNLPESSSNPRKFTEEDYIASGRLRIHLDNSYPYKN</sequence>
<evidence type="ECO:0000313" key="2">
    <source>
        <dbReference type="EMBL" id="CAD0005173.1"/>
    </source>
</evidence>
<evidence type="ECO:0000313" key="3">
    <source>
        <dbReference type="Proteomes" id="UP000530060"/>
    </source>
</evidence>
<dbReference type="Gene3D" id="4.10.1080.10">
    <property type="entry name" value="TSP type-3 repeat"/>
    <property type="match status" value="1"/>
</dbReference>
<keyword evidence="2" id="KW-0413">Isomerase</keyword>
<dbReference type="Gene3D" id="3.10.50.40">
    <property type="match status" value="1"/>
</dbReference>
<gene>
    <name evidence="2" type="ORF">FLAT13_02609</name>
</gene>
<dbReference type="AlphaFoldDB" id="A0A6V6Z0B5"/>
<accession>A0A6V6Z0B5</accession>
<organism evidence="2 3">
    <name type="scientific">Flavobacterium salmonis</name>
    <dbReference type="NCBI Taxonomy" id="2654844"/>
    <lineage>
        <taxon>Bacteria</taxon>
        <taxon>Pseudomonadati</taxon>
        <taxon>Bacteroidota</taxon>
        <taxon>Flavobacteriia</taxon>
        <taxon>Flavobacteriales</taxon>
        <taxon>Flavobacteriaceae</taxon>
        <taxon>Flavobacterium</taxon>
    </lineage>
</organism>
<name>A0A6V6Z0B5_9FLAO</name>
<proteinExistence type="predicted"/>
<dbReference type="RefSeq" id="WP_180909169.1">
    <property type="nucleotide sequence ID" value="NZ_CAIJDP010000070.1"/>
</dbReference>
<feature type="compositionally biased region" description="Polar residues" evidence="1">
    <location>
        <begin position="371"/>
        <end position="385"/>
    </location>
</feature>
<dbReference type="Proteomes" id="UP000530060">
    <property type="component" value="Unassembled WGS sequence"/>
</dbReference>
<keyword evidence="3" id="KW-1185">Reference proteome</keyword>
<reference evidence="2 3" key="1">
    <citation type="submission" date="2020-06" db="EMBL/GenBank/DDBJ databases">
        <authorList>
            <person name="Criscuolo A."/>
        </authorList>
    </citation>
    <scope>NUCLEOTIDE SEQUENCE [LARGE SCALE GENOMIC DNA]</scope>
    <source>
        <strain evidence="3">CIP 111411</strain>
    </source>
</reference>
<feature type="region of interest" description="Disordered" evidence="1">
    <location>
        <begin position="353"/>
        <end position="387"/>
    </location>
</feature>
<comment type="caution">
    <text evidence="2">The sequence shown here is derived from an EMBL/GenBank/DDBJ whole genome shotgun (WGS) entry which is preliminary data.</text>
</comment>
<dbReference type="GO" id="GO:0003755">
    <property type="term" value="F:peptidyl-prolyl cis-trans isomerase activity"/>
    <property type="evidence" value="ECO:0007669"/>
    <property type="project" value="InterPro"/>
</dbReference>
<dbReference type="PROSITE" id="PS51257">
    <property type="entry name" value="PROKAR_LIPOPROTEIN"/>
    <property type="match status" value="1"/>
</dbReference>
<evidence type="ECO:0000256" key="1">
    <source>
        <dbReference type="SAM" id="MobiDB-lite"/>
    </source>
</evidence>
<dbReference type="InterPro" id="IPR046357">
    <property type="entry name" value="PPIase_dom_sf"/>
</dbReference>